<sequence length="119" mass="13090">SATERTSPASQEENSNLNDGLNISDQDYATGDNESLNNSNARRAYKRTRIMQSIRKAGTVYAAGNLVEPFLIASMKNLASIGNGYFKLDQCYSEVNNFPCDGDELNSKPHINLAPDELK</sequence>
<protein>
    <submittedName>
        <fullName evidence="2">Uncharacterized protein</fullName>
    </submittedName>
</protein>
<feature type="non-terminal residue" evidence="2">
    <location>
        <position position="119"/>
    </location>
</feature>
<organism evidence="2 3">
    <name type="scientific">Rotaria magnacalcarata</name>
    <dbReference type="NCBI Taxonomy" id="392030"/>
    <lineage>
        <taxon>Eukaryota</taxon>
        <taxon>Metazoa</taxon>
        <taxon>Spiralia</taxon>
        <taxon>Gnathifera</taxon>
        <taxon>Rotifera</taxon>
        <taxon>Eurotatoria</taxon>
        <taxon>Bdelloidea</taxon>
        <taxon>Philodinida</taxon>
        <taxon>Philodinidae</taxon>
        <taxon>Rotaria</taxon>
    </lineage>
</organism>
<feature type="compositionally biased region" description="Polar residues" evidence="1">
    <location>
        <begin position="1"/>
        <end position="41"/>
    </location>
</feature>
<name>A0A8S3B2H9_9BILA</name>
<comment type="caution">
    <text evidence="2">The sequence shown here is derived from an EMBL/GenBank/DDBJ whole genome shotgun (WGS) entry which is preliminary data.</text>
</comment>
<evidence type="ECO:0000313" key="2">
    <source>
        <dbReference type="EMBL" id="CAF4783988.1"/>
    </source>
</evidence>
<evidence type="ECO:0000313" key="3">
    <source>
        <dbReference type="Proteomes" id="UP000681967"/>
    </source>
</evidence>
<feature type="region of interest" description="Disordered" evidence="1">
    <location>
        <begin position="1"/>
        <end position="42"/>
    </location>
</feature>
<evidence type="ECO:0000256" key="1">
    <source>
        <dbReference type="SAM" id="MobiDB-lite"/>
    </source>
</evidence>
<dbReference type="Proteomes" id="UP000681967">
    <property type="component" value="Unassembled WGS sequence"/>
</dbReference>
<reference evidence="2" key="1">
    <citation type="submission" date="2021-02" db="EMBL/GenBank/DDBJ databases">
        <authorList>
            <person name="Nowell W R."/>
        </authorList>
    </citation>
    <scope>NUCLEOTIDE SEQUENCE</scope>
</reference>
<dbReference type="EMBL" id="CAJOBH010136390">
    <property type="protein sequence ID" value="CAF4783988.1"/>
    <property type="molecule type" value="Genomic_DNA"/>
</dbReference>
<dbReference type="AlphaFoldDB" id="A0A8S3B2H9"/>
<accession>A0A8S3B2H9</accession>
<proteinExistence type="predicted"/>
<gene>
    <name evidence="2" type="ORF">BYL167_LOCUS47434</name>
</gene>
<feature type="non-terminal residue" evidence="2">
    <location>
        <position position="1"/>
    </location>
</feature>